<organism evidence="1">
    <name type="scientific">marine sediment metagenome</name>
    <dbReference type="NCBI Taxonomy" id="412755"/>
    <lineage>
        <taxon>unclassified sequences</taxon>
        <taxon>metagenomes</taxon>
        <taxon>ecological metagenomes</taxon>
    </lineage>
</organism>
<accession>X0YZK5</accession>
<evidence type="ECO:0008006" key="2">
    <source>
        <dbReference type="Google" id="ProtNLM"/>
    </source>
</evidence>
<comment type="caution">
    <text evidence="1">The sequence shown here is derived from an EMBL/GenBank/DDBJ whole genome shotgun (WGS) entry which is preliminary data.</text>
</comment>
<dbReference type="AlphaFoldDB" id="X0YZK5"/>
<sequence>MCFKSKFISYPFYWNDAPVDLSFIFENEKPAGKHGFLKVKGDKFVFEDDTEARFWGINFNSGLDFPPFEFSKKVAKRLAKIGTNIVRLHQMDAEWATPNIFEFSKGRRKGNTLNLDHRSMRRLDYLIYCFKQEGIYIYLDLLTYRKFKTGDGVENASKLADAAKPYNNYSRKLIELQKKFCHDLWNHINPHTGLAYKNEPAITLVEIVNESDMFWFRKDISVEPYRTELVDMYVSWLAKEI</sequence>
<protein>
    <recommendedName>
        <fullName evidence="2">Glycoside hydrolase family 5 domain-containing protein</fullName>
    </recommendedName>
</protein>
<dbReference type="Gene3D" id="3.20.20.80">
    <property type="entry name" value="Glycosidases"/>
    <property type="match status" value="1"/>
</dbReference>
<proteinExistence type="predicted"/>
<dbReference type="SUPFAM" id="SSF51445">
    <property type="entry name" value="(Trans)glycosidases"/>
    <property type="match status" value="1"/>
</dbReference>
<dbReference type="EMBL" id="BART01003820">
    <property type="protein sequence ID" value="GAG62000.1"/>
    <property type="molecule type" value="Genomic_DNA"/>
</dbReference>
<gene>
    <name evidence="1" type="ORF">S01H4_10142</name>
</gene>
<reference evidence="1" key="1">
    <citation type="journal article" date="2014" name="Front. Microbiol.">
        <title>High frequency of phylogenetically diverse reductive dehalogenase-homologous genes in deep subseafloor sedimentary metagenomes.</title>
        <authorList>
            <person name="Kawai M."/>
            <person name="Futagami T."/>
            <person name="Toyoda A."/>
            <person name="Takaki Y."/>
            <person name="Nishi S."/>
            <person name="Hori S."/>
            <person name="Arai W."/>
            <person name="Tsubouchi T."/>
            <person name="Morono Y."/>
            <person name="Uchiyama I."/>
            <person name="Ito T."/>
            <person name="Fujiyama A."/>
            <person name="Inagaki F."/>
            <person name="Takami H."/>
        </authorList>
    </citation>
    <scope>NUCLEOTIDE SEQUENCE</scope>
    <source>
        <strain evidence="1">Expedition CK06-06</strain>
    </source>
</reference>
<name>X0YZK5_9ZZZZ</name>
<evidence type="ECO:0000313" key="1">
    <source>
        <dbReference type="EMBL" id="GAG62000.1"/>
    </source>
</evidence>
<dbReference type="InterPro" id="IPR017853">
    <property type="entry name" value="GH"/>
</dbReference>